<dbReference type="Pfam" id="PF00644">
    <property type="entry name" value="PARP"/>
    <property type="match status" value="1"/>
</dbReference>
<sequence length="140" mass="16218">MQKWQTRGEVQTQHLFHGTSEKLLNIICRDNFNWRLSGKITGSKFGKGIYLGTTAKYADSFAESDNLYRKIFLSRVLVGDFVQGDPSYNLPPPRDESDPFGNLYDACVNNELNPCIFVIFDKSQIYPEYVITYMRYDDIH</sequence>
<proteinExistence type="predicted"/>
<dbReference type="Proteomes" id="UP000694865">
    <property type="component" value="Unplaced"/>
</dbReference>
<evidence type="ECO:0000259" key="2">
    <source>
        <dbReference type="PROSITE" id="PS51059"/>
    </source>
</evidence>
<dbReference type="CDD" id="cd01439">
    <property type="entry name" value="TCCD_inducible_PARP_like"/>
    <property type="match status" value="1"/>
</dbReference>
<dbReference type="GeneID" id="100368733"/>
<dbReference type="RefSeq" id="XP_002735653.1">
    <property type="nucleotide sequence ID" value="XM_002735607.1"/>
</dbReference>
<evidence type="ECO:0000313" key="4">
    <source>
        <dbReference type="RefSeq" id="XP_002735653.1"/>
    </source>
</evidence>
<keyword evidence="1" id="KW-0328">Glycosyltransferase</keyword>
<feature type="domain" description="PARP catalytic" evidence="2">
    <location>
        <begin position="1"/>
        <end position="140"/>
    </location>
</feature>
<reference evidence="4" key="1">
    <citation type="submission" date="2025-08" db="UniProtKB">
        <authorList>
            <consortium name="RefSeq"/>
        </authorList>
    </citation>
    <scope>IDENTIFICATION</scope>
    <source>
        <tissue evidence="4">Testes</tissue>
    </source>
</reference>
<dbReference type="InterPro" id="IPR051712">
    <property type="entry name" value="ARTD-AVP"/>
</dbReference>
<gene>
    <name evidence="4" type="primary">LOC100368733</name>
</gene>
<dbReference type="SUPFAM" id="SSF56399">
    <property type="entry name" value="ADP-ribosylation"/>
    <property type="match status" value="1"/>
</dbReference>
<keyword evidence="1" id="KW-0808">Transferase</keyword>
<keyword evidence="3" id="KW-1185">Reference proteome</keyword>
<protein>
    <recommendedName>
        <fullName evidence="1">Poly [ADP-ribose] polymerase</fullName>
        <shortName evidence="1">PARP</shortName>
        <ecNumber evidence="1">2.4.2.-</ecNumber>
    </recommendedName>
</protein>
<keyword evidence="1" id="KW-0520">NAD</keyword>
<dbReference type="PANTHER" id="PTHR45740">
    <property type="entry name" value="POLY [ADP-RIBOSE] POLYMERASE"/>
    <property type="match status" value="1"/>
</dbReference>
<dbReference type="EC" id="2.4.2.-" evidence="1"/>
<dbReference type="PANTHER" id="PTHR45740:SF2">
    <property type="entry name" value="POLY [ADP-RIBOSE] POLYMERASE"/>
    <property type="match status" value="1"/>
</dbReference>
<evidence type="ECO:0000256" key="1">
    <source>
        <dbReference type="RuleBase" id="RU362114"/>
    </source>
</evidence>
<dbReference type="InterPro" id="IPR012317">
    <property type="entry name" value="Poly(ADP-ribose)pol_cat_dom"/>
</dbReference>
<organism evidence="3 4">
    <name type="scientific">Saccoglossus kowalevskii</name>
    <name type="common">Acorn worm</name>
    <dbReference type="NCBI Taxonomy" id="10224"/>
    <lineage>
        <taxon>Eukaryota</taxon>
        <taxon>Metazoa</taxon>
        <taxon>Hemichordata</taxon>
        <taxon>Enteropneusta</taxon>
        <taxon>Harrimaniidae</taxon>
        <taxon>Saccoglossus</taxon>
    </lineage>
</organism>
<evidence type="ECO:0000313" key="3">
    <source>
        <dbReference type="Proteomes" id="UP000694865"/>
    </source>
</evidence>
<accession>A0ABM0GRE7</accession>
<dbReference type="Gene3D" id="3.90.228.10">
    <property type="match status" value="1"/>
</dbReference>
<dbReference type="PROSITE" id="PS51059">
    <property type="entry name" value="PARP_CATALYTIC"/>
    <property type="match status" value="1"/>
</dbReference>
<name>A0ABM0GRE7_SACKO</name>